<evidence type="ECO:0000313" key="3">
    <source>
        <dbReference type="Proteomes" id="UP001189756"/>
    </source>
</evidence>
<keyword evidence="4" id="KW-1185">Reference proteome</keyword>
<dbReference type="Proteomes" id="UP001189773">
    <property type="component" value="Unassembled WGS sequence"/>
</dbReference>
<evidence type="ECO:0000313" key="2">
    <source>
        <dbReference type="EMBL" id="CAJ0808117.1"/>
    </source>
</evidence>
<dbReference type="EMBL" id="CATZAZ010000018">
    <property type="protein sequence ID" value="CAJ0808117.1"/>
    <property type="molecule type" value="Genomic_DNA"/>
</dbReference>
<evidence type="ECO:0000313" key="4">
    <source>
        <dbReference type="Proteomes" id="UP001189773"/>
    </source>
</evidence>
<dbReference type="Pfam" id="PF05159">
    <property type="entry name" value="Capsule_synth"/>
    <property type="match status" value="2"/>
</dbReference>
<dbReference type="CDD" id="cd16439">
    <property type="entry name" value="beta_Kdo_transferase_KpsC_2"/>
    <property type="match status" value="1"/>
</dbReference>
<proteinExistence type="predicted"/>
<sequence>MRDMGAVAGPVPQVASYLRGVTRGWRTLGSIAGVAGGVWGERRVGRAVLRLKRCIDSTTPTLLPGPIWSECKLGEPMLSWFVLPGPGGAGDPMEQAVQGLLASVDSLGTSPELPDLMARMVAARADLARNATPVCPPELMQPHSKPRVLLIDQQCGWGATRAAFARMVAAAQSEHPGAEIWIWPAARGAAGGLSGAGDLPTGTRRIAAGFSFFATLSHIDHTYTVSAPEGMQALLAGIPVRVFGRPYYAGWGLTTDDLPMPDRPHRPTLAALFDAVYLRLARYLDPETHGVGTLERSLDSIELQRTVRARYADCERVAGVRFQLWKRFFATPFLMAGGSKLRWARVSEKIEHGERVALWGGKSTEGIPASAPMLRMEDGFFHSDGLGSDMNAPCSQVLDREGLYFDARTPNELTHTLNSAQFDDAELARAAALRELIARLGVTKYNLGRRAPGWNAPAGKTVILVAGQVADDASIRFGTGALGTAEALLEAVRKRNPDGFIVYKPHPDVLSGNRQGLVHAHELADIVDAESDVVSLVDCADEVHVLSSLVGFDALLRGKRVFTYGLPFYAGWGLTQDALEQPWRQRKLTLDMLVAGALLRYPIYWDWRTRLFTTPEAVVRKLGSTAARPLGRIADDWKRPLRKAWRWSRNAAWYGYWAWAQRRQARLRGVL</sequence>
<dbReference type="GO" id="GO:0015774">
    <property type="term" value="P:polysaccharide transport"/>
    <property type="evidence" value="ECO:0007669"/>
    <property type="project" value="InterPro"/>
</dbReference>
<dbReference type="GO" id="GO:0000271">
    <property type="term" value="P:polysaccharide biosynthetic process"/>
    <property type="evidence" value="ECO:0007669"/>
    <property type="project" value="InterPro"/>
</dbReference>
<reference evidence="2 4" key="1">
    <citation type="submission" date="2023-07" db="EMBL/GenBank/DDBJ databases">
        <authorList>
            <person name="Peeters C."/>
        </authorList>
    </citation>
    <scope>NUCLEOTIDE SEQUENCE</scope>
    <source>
        <strain evidence="1 4">LMG 18095</strain>
        <strain evidence="2">R-77560</strain>
    </source>
</reference>
<dbReference type="EMBL" id="CATZAR010000002">
    <property type="protein sequence ID" value="CAJ0785745.1"/>
    <property type="molecule type" value="Genomic_DNA"/>
</dbReference>
<evidence type="ECO:0008006" key="5">
    <source>
        <dbReference type="Google" id="ProtNLM"/>
    </source>
</evidence>
<evidence type="ECO:0000313" key="1">
    <source>
        <dbReference type="EMBL" id="CAJ0785745.1"/>
    </source>
</evidence>
<organism evidence="2 3">
    <name type="scientific">Ralstonia thomasii</name>
    <dbReference type="NCBI Taxonomy" id="3058596"/>
    <lineage>
        <taxon>Bacteria</taxon>
        <taxon>Pseudomonadati</taxon>
        <taxon>Pseudomonadota</taxon>
        <taxon>Betaproteobacteria</taxon>
        <taxon>Burkholderiales</taxon>
        <taxon>Burkholderiaceae</taxon>
        <taxon>Ralstonia</taxon>
    </lineage>
</organism>
<dbReference type="InterPro" id="IPR007833">
    <property type="entry name" value="Capsule_polysaccharide_synth"/>
</dbReference>
<gene>
    <name evidence="1" type="ORF">LMG18095_01359</name>
    <name evidence="2" type="ORF">R77560_04673</name>
</gene>
<protein>
    <recommendedName>
        <fullName evidence="5">Capsular biosynthesis protein</fullName>
    </recommendedName>
</protein>
<comment type="caution">
    <text evidence="2">The sequence shown here is derived from an EMBL/GenBank/DDBJ whole genome shotgun (WGS) entry which is preliminary data.</text>
</comment>
<dbReference type="Proteomes" id="UP001189756">
    <property type="component" value="Unassembled WGS sequence"/>
</dbReference>
<name>A0AAD2F6G4_9RALS</name>
<dbReference type="AlphaFoldDB" id="A0AAD2F6G4"/>
<accession>A0AAD2F6G4</accession>
<dbReference type="RefSeq" id="WP_012435385.1">
    <property type="nucleotide sequence ID" value="NZ_CATWDO010000002.1"/>
</dbReference>